<evidence type="ECO:0000256" key="3">
    <source>
        <dbReference type="SAM" id="SignalP"/>
    </source>
</evidence>
<keyword evidence="2" id="KW-0472">Membrane</keyword>
<accession>A0ABD1Z5B5</accession>
<feature type="region of interest" description="Disordered" evidence="1">
    <location>
        <begin position="1081"/>
        <end position="1109"/>
    </location>
</feature>
<feature type="compositionally biased region" description="Basic and acidic residues" evidence="1">
    <location>
        <begin position="1296"/>
        <end position="1306"/>
    </location>
</feature>
<feature type="region of interest" description="Disordered" evidence="1">
    <location>
        <begin position="1154"/>
        <end position="1342"/>
    </location>
</feature>
<feature type="compositionally biased region" description="Basic and acidic residues" evidence="1">
    <location>
        <begin position="1170"/>
        <end position="1197"/>
    </location>
</feature>
<evidence type="ECO:0000256" key="2">
    <source>
        <dbReference type="SAM" id="Phobius"/>
    </source>
</evidence>
<dbReference type="PANTHER" id="PTHR34677">
    <property type="match status" value="1"/>
</dbReference>
<evidence type="ECO:0000313" key="4">
    <source>
        <dbReference type="EMBL" id="KAL2642981.1"/>
    </source>
</evidence>
<evidence type="ECO:0008006" key="6">
    <source>
        <dbReference type="Google" id="ProtNLM"/>
    </source>
</evidence>
<name>A0ABD1Z5B5_9MARC</name>
<feature type="transmembrane region" description="Helical" evidence="2">
    <location>
        <begin position="705"/>
        <end position="725"/>
    </location>
</feature>
<comment type="caution">
    <text evidence="4">The sequence shown here is derived from an EMBL/GenBank/DDBJ whole genome shotgun (WGS) entry which is preliminary data.</text>
</comment>
<sequence length="1378" mass="150638">MTQAERRHFKCMDLRSSGLLLRPVLLVAVALLLCCLRGVAGQDTPVFDFAERPPNVTSNTTAVFRFSLVFSNGSDPCGADCAIQCELDDAPFVDCADRTRVYSGLSDGDHVFTIFASTSKGVFYTNKQFWTVDTKPPTAAISAGPAFTNAVNVSLAIQFSEPCTGNGGFQCNNVSSCSVYAGGPGVVLPSTLRTLTSGLTYTVTVALSTDVISGKVHIAMQRNFCTDAAGNVFRRNENSSFTVRFDRSIPTVNMWTPIQDTQVQINNEFRTISATNKSEDLIIYLDFSESMITTTAQLLNALRTTGGVLSPTNRKSHGNRRFGFLLSNVSDLSIVTVTLPANSSFSRFNTPVVNTVNITFLYDSVRPKVTVSTTSLAKTKNQLIPVLIQFTKPVFIFDSTNVTISGGNLTRFSEVSKSTYALEVFVESDKVVSVSVGENVTYDISSNPNLASNVLRVRHYTVPAAAVALSSFTTAGLIATALASGALSISQATLAAAGALTSRPTGYIGADASRNLLGMATHLQVFALSDWLAVSLPVEYRETTRGLRWLIPHVNPPWQDQHNNTFLRNALFERQVQPQTPMMRAITRARRRLLDEENLFCSHGELEEGQGLDQLEIDCKETTCPLSQLSTHSGAQLHSAVEDGGSVVHLAQGRRRLGTNMSLFGPALLPSEYSLYFESGMSNEELEGIFYRTKYTGWRDFSRNMFWLGVVGGGLVLLHILLLVFLRWRTKTSVRGALTIPRFELFFLVLAIPCICQASAFIIRGGTTLGIIIGVLLLAIPAAYLLSVILFLIIAVFMGSLLEYKEVISQGGGGSSSHDESWTWRWRSKFAEVVAGRDVVAKWVRKDGLSHSFVPRYGIFFEDRKGPPKLIVLDNDNSGTFPKWVESGSNGIGRMRAVNSDDESEEVSVPWYKKLLGGAQASYFIVDVARRITLGVIFGAFARSDESWIQVSIAVGITAFQTLYLIILRPFIKRGVQVVESISLLCETGLFVTAIVLLALGHPADDYLGVGLLLLGLLLFSFVSQLVNEWYALMKQLLRLSPSQEPSLKEGLKFLGSGLVIPFIPRRHWSRFIRPQPQQPRTGLVPVVPMSPEPDLERPRRSTSVQQGSPLIAAGPEPPIPGYDPGSPAFVDPRNAATEQAVVVSSEIKGDMATARQDKPVWGSQWKRSRSMEGKRTTRGTKADPKSSELKMLRELAKASFPRWKKQQDEEAVVTESGLDISSPVHSNVGQAGGGARRKRSSSAPSQVGADGEDRVYSDDDSLSDNSSDDEDYGRPQIVGESSDIMATDHPVYENTAKRVETRDMSETNSSPACATYSVPEEIPRESSPPGNSQGATGSALRQEVDAQKIMPKNEQRAEILAYDQNWGFECTGENVVI</sequence>
<feature type="chain" id="PRO_5044750603" description="Bacterial Ig-like domain-containing protein" evidence="3">
    <location>
        <begin position="42"/>
        <end position="1378"/>
    </location>
</feature>
<keyword evidence="2" id="KW-1133">Transmembrane helix</keyword>
<dbReference type="PANTHER" id="PTHR34677:SF3">
    <property type="entry name" value="BACTERIAL IG-LIKE DOMAIN-CONTAINING PROTEIN"/>
    <property type="match status" value="1"/>
</dbReference>
<proteinExistence type="predicted"/>
<protein>
    <recommendedName>
        <fullName evidence="6">Bacterial Ig-like domain-containing protein</fullName>
    </recommendedName>
</protein>
<keyword evidence="2" id="KW-0812">Transmembrane</keyword>
<feature type="transmembrane region" description="Helical" evidence="2">
    <location>
        <begin position="1007"/>
        <end position="1027"/>
    </location>
</feature>
<feature type="transmembrane region" description="Helical" evidence="2">
    <location>
        <begin position="769"/>
        <end position="797"/>
    </location>
</feature>
<dbReference type="EMBL" id="JBHFFA010000002">
    <property type="protein sequence ID" value="KAL2642981.1"/>
    <property type="molecule type" value="Genomic_DNA"/>
</dbReference>
<keyword evidence="5" id="KW-1185">Reference proteome</keyword>
<feature type="compositionally biased region" description="Acidic residues" evidence="1">
    <location>
        <begin position="1259"/>
        <end position="1272"/>
    </location>
</feature>
<feature type="transmembrane region" description="Helical" evidence="2">
    <location>
        <begin position="745"/>
        <end position="763"/>
    </location>
</feature>
<feature type="transmembrane region" description="Helical" evidence="2">
    <location>
        <begin position="979"/>
        <end position="1001"/>
    </location>
</feature>
<gene>
    <name evidence="4" type="ORF">R1flu_010568</name>
</gene>
<reference evidence="4 5" key="1">
    <citation type="submission" date="2024-09" db="EMBL/GenBank/DDBJ databases">
        <title>Chromosome-scale assembly of Riccia fluitans.</title>
        <authorList>
            <person name="Paukszto L."/>
            <person name="Sawicki J."/>
            <person name="Karawczyk K."/>
            <person name="Piernik-Szablinska J."/>
            <person name="Szczecinska M."/>
            <person name="Mazdziarz M."/>
        </authorList>
    </citation>
    <scope>NUCLEOTIDE SEQUENCE [LARGE SCALE GENOMIC DNA]</scope>
    <source>
        <strain evidence="4">Rf_01</strain>
        <tissue evidence="4">Aerial parts of the thallus</tissue>
    </source>
</reference>
<evidence type="ECO:0000256" key="1">
    <source>
        <dbReference type="SAM" id="MobiDB-lite"/>
    </source>
</evidence>
<dbReference type="Proteomes" id="UP001605036">
    <property type="component" value="Unassembled WGS sequence"/>
</dbReference>
<keyword evidence="3" id="KW-0732">Signal</keyword>
<feature type="signal peptide" evidence="3">
    <location>
        <begin position="1"/>
        <end position="41"/>
    </location>
</feature>
<organism evidence="4 5">
    <name type="scientific">Riccia fluitans</name>
    <dbReference type="NCBI Taxonomy" id="41844"/>
    <lineage>
        <taxon>Eukaryota</taxon>
        <taxon>Viridiplantae</taxon>
        <taxon>Streptophyta</taxon>
        <taxon>Embryophyta</taxon>
        <taxon>Marchantiophyta</taxon>
        <taxon>Marchantiopsida</taxon>
        <taxon>Marchantiidae</taxon>
        <taxon>Marchantiales</taxon>
        <taxon>Ricciaceae</taxon>
        <taxon>Riccia</taxon>
    </lineage>
</organism>
<feature type="transmembrane region" description="Helical" evidence="2">
    <location>
        <begin position="948"/>
        <end position="967"/>
    </location>
</feature>
<evidence type="ECO:0000313" key="5">
    <source>
        <dbReference type="Proteomes" id="UP001605036"/>
    </source>
</evidence>